<feature type="domain" description="N-acetyltransferase" evidence="3">
    <location>
        <begin position="103"/>
        <end position="250"/>
    </location>
</feature>
<dbReference type="Gene3D" id="3.40.630.30">
    <property type="match status" value="1"/>
</dbReference>
<evidence type="ECO:0000313" key="4">
    <source>
        <dbReference type="EMBL" id="ADQ41738.1"/>
    </source>
</evidence>
<dbReference type="KEGG" id="cki:Calkr_2284"/>
<keyword evidence="5" id="KW-1185">Reference proteome</keyword>
<evidence type="ECO:0000313" key="5">
    <source>
        <dbReference type="Proteomes" id="UP000009256"/>
    </source>
</evidence>
<dbReference type="PANTHER" id="PTHR42919:SF8">
    <property type="entry name" value="N-ALPHA-ACETYLTRANSFERASE 50"/>
    <property type="match status" value="1"/>
</dbReference>
<dbReference type="GO" id="GO:0016747">
    <property type="term" value="F:acyltransferase activity, transferring groups other than amino-acyl groups"/>
    <property type="evidence" value="ECO:0007669"/>
    <property type="project" value="InterPro"/>
</dbReference>
<evidence type="ECO:0000256" key="1">
    <source>
        <dbReference type="ARBA" id="ARBA00022679"/>
    </source>
</evidence>
<evidence type="ECO:0000256" key="2">
    <source>
        <dbReference type="ARBA" id="ARBA00023315"/>
    </source>
</evidence>
<protein>
    <submittedName>
        <fullName evidence="4">GCN5-related N-acetyltransferase</fullName>
    </submittedName>
</protein>
<accession>E4S6V5</accession>
<name>E4S6V5_CALA7</name>
<dbReference type="GO" id="GO:0031415">
    <property type="term" value="C:NatA complex"/>
    <property type="evidence" value="ECO:0007669"/>
    <property type="project" value="TreeGrafter"/>
</dbReference>
<evidence type="ECO:0000259" key="3">
    <source>
        <dbReference type="PROSITE" id="PS51186"/>
    </source>
</evidence>
<keyword evidence="2" id="KW-0012">Acyltransferase</keyword>
<dbReference type="HOGENOM" id="CLU_101319_0_0_9"/>
<dbReference type="OrthoDB" id="9794566at2"/>
<keyword evidence="1 4" id="KW-0808">Transferase</keyword>
<dbReference type="Proteomes" id="UP000009256">
    <property type="component" value="Chromosome"/>
</dbReference>
<dbReference type="GO" id="GO:0007064">
    <property type="term" value="P:mitotic sister chromatid cohesion"/>
    <property type="evidence" value="ECO:0007669"/>
    <property type="project" value="TreeGrafter"/>
</dbReference>
<dbReference type="AlphaFoldDB" id="E4S6V5"/>
<dbReference type="Pfam" id="PF00583">
    <property type="entry name" value="Acetyltransf_1"/>
    <property type="match status" value="1"/>
</dbReference>
<dbReference type="RefSeq" id="WP_013433458.1">
    <property type="nucleotide sequence ID" value="NC_014721.1"/>
</dbReference>
<proteinExistence type="predicted"/>
<dbReference type="eggNOG" id="COG0456">
    <property type="taxonomic scope" value="Bacteria"/>
</dbReference>
<reference evidence="4 5" key="2">
    <citation type="journal article" date="2011" name="J. Bacteriol.">
        <title>Complete genome sequences for the anaerobic, extremely thermophilic plant biomass-degrading bacteria Caldicellulosiruptor hydrothermalis, Caldicellulosiruptor kristjanssonii, Caldicellulosiruptor kronotskyensis, Caldicellulosiruptor owensenis, and Caldicellulosiruptor lactoaceticus.</title>
        <authorList>
            <person name="Blumer-Schuette S.E."/>
            <person name="Ozdemir I."/>
            <person name="Mistry D."/>
            <person name="Lucas S."/>
            <person name="Lapidus A."/>
            <person name="Cheng J.F."/>
            <person name="Goodwin L.A."/>
            <person name="Pitluck S."/>
            <person name="Land M.L."/>
            <person name="Hauser L.J."/>
            <person name="Woyke T."/>
            <person name="Mikhailova N."/>
            <person name="Pati A."/>
            <person name="Kyrpides N.C."/>
            <person name="Ivanova N."/>
            <person name="Detter J.C."/>
            <person name="Walston-Davenport K."/>
            <person name="Han S."/>
            <person name="Adams M.W."/>
            <person name="Kelly R.M."/>
        </authorList>
    </citation>
    <scope>NUCLEOTIDE SEQUENCE [LARGE SCALE GENOMIC DNA]</scope>
    <source>
        <strain evidence="5">ATCC 700853 / DSM 12137 / I77R1B</strain>
    </source>
</reference>
<organism evidence="4 5">
    <name type="scientific">Caldicellulosiruptor acetigenus (strain ATCC 700853 / DSM 12137 / I77R1B)</name>
    <name type="common">Caldicellulosiruptor kristjanssonii</name>
    <dbReference type="NCBI Taxonomy" id="632335"/>
    <lineage>
        <taxon>Bacteria</taxon>
        <taxon>Bacillati</taxon>
        <taxon>Bacillota</taxon>
        <taxon>Bacillota incertae sedis</taxon>
        <taxon>Caldicellulosiruptorales</taxon>
        <taxon>Caldicellulosiruptoraceae</taxon>
        <taxon>Caldicellulosiruptor</taxon>
    </lineage>
</organism>
<dbReference type="STRING" id="632335.Calkr_2284"/>
<dbReference type="InterPro" id="IPR051556">
    <property type="entry name" value="N-term/lysine_N-AcTrnsfr"/>
</dbReference>
<sequence length="250" mass="29249">MRKSFETIKLEWDSEYFGIPACKIVLLETIDKSDIEEIFNFIKDYEFVTIVNKNNDPENNVLLATIFKAFLTDINVVFSKKVENRQTLQECNYLIADEMPYAQEIVDIAEISFKYSRFYNDPYLPSEKARNIYKQWAMNSFRKKGKYFITIKDDRDKIAGFLLCNIEKEKSLCTIELIAVDENYKGKGYGSKLLKILERFVHNNGILNIVVGTQVNNIHAVNFYTKNGFKYIGCNSVYHLWPKIQMEKEG</sequence>
<reference key="1">
    <citation type="submission" date="2010-11" db="EMBL/GenBank/DDBJ databases">
        <title>Complete sequence of chromosome of Caldicellulosiruptor kristjanssonii 177R1B.</title>
        <authorList>
            <consortium name="US DOE Joint Genome Institute"/>
            <person name="Lucas S."/>
            <person name="Copeland A."/>
            <person name="Lapidus A."/>
            <person name="Cheng J.-F."/>
            <person name="Bruce D."/>
            <person name="Goodwin L."/>
            <person name="Pitluck S."/>
            <person name="Davenport K."/>
            <person name="Detter J.C."/>
            <person name="Han C."/>
            <person name="Tapia R."/>
            <person name="Land M."/>
            <person name="Hauser L."/>
            <person name="Jeffries C."/>
            <person name="Kyrpides N."/>
            <person name="Ivanova N."/>
            <person name="Mikhailova N."/>
            <person name="Blumer-Schuette S.E."/>
            <person name="Kelly R.M."/>
            <person name="Woyke T."/>
        </authorList>
    </citation>
    <scope>NUCLEOTIDE SEQUENCE</scope>
    <source>
        <strain>177R1B</strain>
    </source>
</reference>
<dbReference type="InterPro" id="IPR016181">
    <property type="entry name" value="Acyl_CoA_acyltransferase"/>
</dbReference>
<dbReference type="CDD" id="cd04301">
    <property type="entry name" value="NAT_SF"/>
    <property type="match status" value="1"/>
</dbReference>
<dbReference type="InterPro" id="IPR000182">
    <property type="entry name" value="GNAT_dom"/>
</dbReference>
<dbReference type="PROSITE" id="PS51186">
    <property type="entry name" value="GNAT"/>
    <property type="match status" value="1"/>
</dbReference>
<dbReference type="EMBL" id="CP002326">
    <property type="protein sequence ID" value="ADQ41738.1"/>
    <property type="molecule type" value="Genomic_DNA"/>
</dbReference>
<dbReference type="PANTHER" id="PTHR42919">
    <property type="entry name" value="N-ALPHA-ACETYLTRANSFERASE"/>
    <property type="match status" value="1"/>
</dbReference>
<gene>
    <name evidence="4" type="ordered locus">Calkr_2284</name>
</gene>
<dbReference type="SUPFAM" id="SSF55729">
    <property type="entry name" value="Acyl-CoA N-acyltransferases (Nat)"/>
    <property type="match status" value="1"/>
</dbReference>